<dbReference type="Gene3D" id="3.40.630.30">
    <property type="match status" value="1"/>
</dbReference>
<evidence type="ECO:0000256" key="5">
    <source>
        <dbReference type="ARBA" id="ARBA00015043"/>
    </source>
</evidence>
<keyword evidence="9" id="KW-0012">Acyltransferase</keyword>
<evidence type="ECO:0000256" key="3">
    <source>
        <dbReference type="ARBA" id="ARBA00008870"/>
    </source>
</evidence>
<dbReference type="GO" id="GO:0005737">
    <property type="term" value="C:cytoplasm"/>
    <property type="evidence" value="ECO:0007669"/>
    <property type="project" value="UniProtKB-SubCell"/>
</dbReference>
<evidence type="ECO:0000256" key="11">
    <source>
        <dbReference type="ARBA" id="ARBA00049524"/>
    </source>
</evidence>
<dbReference type="SUPFAM" id="SSF55729">
    <property type="entry name" value="Acyl-CoA N-acyltransferases (Nat)"/>
    <property type="match status" value="1"/>
</dbReference>
<dbReference type="GO" id="GO:0043998">
    <property type="term" value="F:histone H2A acetyltransferase activity"/>
    <property type="evidence" value="ECO:0007669"/>
    <property type="project" value="InterPro"/>
</dbReference>
<dbReference type="Proteomes" id="UP000078550">
    <property type="component" value="Unassembled WGS sequence"/>
</dbReference>
<keyword evidence="6" id="KW-0963">Cytoplasm</keyword>
<accession>A0A1A8ZDI7</accession>
<dbReference type="InterPro" id="IPR000182">
    <property type="entry name" value="GNAT_dom"/>
</dbReference>
<comment type="catalytic activity">
    <reaction evidence="10">
        <text>N-terminal L-seryl-[histone H2A] + acetyl-CoA = N-terminal N(alpha)-acetyl-L-seryl-[histone H2A] + CoA + H(+)</text>
        <dbReference type="Rhea" id="RHEA:50600"/>
        <dbReference type="Rhea" id="RHEA-COMP:12742"/>
        <dbReference type="Rhea" id="RHEA-COMP:12744"/>
        <dbReference type="ChEBI" id="CHEBI:15378"/>
        <dbReference type="ChEBI" id="CHEBI:57287"/>
        <dbReference type="ChEBI" id="CHEBI:57288"/>
        <dbReference type="ChEBI" id="CHEBI:64738"/>
        <dbReference type="ChEBI" id="CHEBI:83690"/>
        <dbReference type="EC" id="2.3.1.257"/>
    </reaction>
</comment>
<dbReference type="CDD" id="cd04301">
    <property type="entry name" value="NAT_SF"/>
    <property type="match status" value="1"/>
</dbReference>
<comment type="subcellular location">
    <subcellularLocation>
        <location evidence="2">Cytoplasm</location>
    </subcellularLocation>
    <subcellularLocation>
        <location evidence="1">Nucleus</location>
    </subcellularLocation>
</comment>
<name>A0A1A8ZDI7_PLAOA</name>
<dbReference type="GO" id="GO:0010485">
    <property type="term" value="F:histone H4 acetyltransferase activity"/>
    <property type="evidence" value="ECO:0007669"/>
    <property type="project" value="InterPro"/>
</dbReference>
<dbReference type="InterPro" id="IPR016181">
    <property type="entry name" value="Acyl_CoA_acyltransferase"/>
</dbReference>
<evidence type="ECO:0000259" key="12">
    <source>
        <dbReference type="PROSITE" id="PS51186"/>
    </source>
</evidence>
<comment type="catalytic activity">
    <reaction evidence="11">
        <text>N-terminal L-seryl-[histone H4] + acetyl-CoA = N-terminal N(alpha)-acetyl-L-seryl-[histone H4] + CoA + H(+)</text>
        <dbReference type="Rhea" id="RHEA:50596"/>
        <dbReference type="Rhea" id="RHEA-COMP:12740"/>
        <dbReference type="Rhea" id="RHEA-COMP:12743"/>
        <dbReference type="ChEBI" id="CHEBI:15378"/>
        <dbReference type="ChEBI" id="CHEBI:57287"/>
        <dbReference type="ChEBI" id="CHEBI:57288"/>
        <dbReference type="ChEBI" id="CHEBI:64738"/>
        <dbReference type="ChEBI" id="CHEBI:83690"/>
        <dbReference type="EC" id="2.3.1.257"/>
    </reaction>
</comment>
<gene>
    <name evidence="13" type="ORF">POVWA2_042630</name>
</gene>
<dbReference type="PANTHER" id="PTHR20531">
    <property type="entry name" value="N-ALPHA-ACETYLTRANSFERASE 40"/>
    <property type="match status" value="1"/>
</dbReference>
<dbReference type="Pfam" id="PF00583">
    <property type="entry name" value="Acetyltransf_1"/>
    <property type="match status" value="1"/>
</dbReference>
<organism evidence="13 14">
    <name type="scientific">Plasmodium ovale wallikeri</name>
    <dbReference type="NCBI Taxonomy" id="864142"/>
    <lineage>
        <taxon>Eukaryota</taxon>
        <taxon>Sar</taxon>
        <taxon>Alveolata</taxon>
        <taxon>Apicomplexa</taxon>
        <taxon>Aconoidasida</taxon>
        <taxon>Haemosporida</taxon>
        <taxon>Plasmodiidae</taxon>
        <taxon>Plasmodium</taxon>
        <taxon>Plasmodium (Plasmodium)</taxon>
    </lineage>
</organism>
<dbReference type="PANTHER" id="PTHR20531:SF1">
    <property type="entry name" value="N-ALPHA-ACETYLTRANSFERASE 40"/>
    <property type="match status" value="1"/>
</dbReference>
<feature type="domain" description="N-acetyltransferase" evidence="12">
    <location>
        <begin position="174"/>
        <end position="323"/>
    </location>
</feature>
<reference evidence="14" key="1">
    <citation type="submission" date="2016-05" db="EMBL/GenBank/DDBJ databases">
        <authorList>
            <person name="Naeem Raeece"/>
        </authorList>
    </citation>
    <scope>NUCLEOTIDE SEQUENCE [LARGE SCALE GENOMIC DNA]</scope>
</reference>
<evidence type="ECO:0000256" key="6">
    <source>
        <dbReference type="ARBA" id="ARBA00022490"/>
    </source>
</evidence>
<comment type="similarity">
    <text evidence="3">Belongs to the acetyltransferase family. NAA40 subfamily.</text>
</comment>
<evidence type="ECO:0000256" key="7">
    <source>
        <dbReference type="ARBA" id="ARBA00022679"/>
    </source>
</evidence>
<keyword evidence="7 13" id="KW-0808">Transferase</keyword>
<proteinExistence type="inferred from homology"/>
<sequence>MKIANNDMKQNGNDKLRRVTNKKIIKTEREEKLPNSKDAECRNTNWERELVRRVRMCHGGDSIFDFIDPKFKTYLLRRARDEDNRYDDCCEGNTCHMCDQRSAHDRNSWCISFESVNAYELKKYNNTKALFSIIHEITKKNMKDMYNESNFLKRGWSSRKKLKELRSDRCKLILGFKRIDNVKGDDVRSSHDEGKQPDFLHVVKSNDKQEMDMYLSKHQLICFVHYRLTPDYYPYEKNIVCYLYEIQIVHEYTKMGIGKHLMDMLINMCRSINLNKIICTVLKKNVYALSFYKKKCAFQLDESSPDNFASDGEPPCEYEILKRQI</sequence>
<evidence type="ECO:0000256" key="10">
    <source>
        <dbReference type="ARBA" id="ARBA00047821"/>
    </source>
</evidence>
<dbReference type="InterPro" id="IPR039949">
    <property type="entry name" value="NAA40"/>
</dbReference>
<keyword evidence="8" id="KW-0539">Nucleus</keyword>
<dbReference type="GO" id="GO:1990189">
    <property type="term" value="F:protein N-terminal-serine acetyltransferase activity"/>
    <property type="evidence" value="ECO:0007669"/>
    <property type="project" value="UniProtKB-EC"/>
</dbReference>
<evidence type="ECO:0000256" key="9">
    <source>
        <dbReference type="ARBA" id="ARBA00023315"/>
    </source>
</evidence>
<dbReference type="GO" id="GO:0005634">
    <property type="term" value="C:nucleus"/>
    <property type="evidence" value="ECO:0007669"/>
    <property type="project" value="UniProtKB-SubCell"/>
</dbReference>
<evidence type="ECO:0000256" key="8">
    <source>
        <dbReference type="ARBA" id="ARBA00023242"/>
    </source>
</evidence>
<evidence type="ECO:0000256" key="1">
    <source>
        <dbReference type="ARBA" id="ARBA00004123"/>
    </source>
</evidence>
<evidence type="ECO:0000256" key="4">
    <source>
        <dbReference type="ARBA" id="ARBA00012950"/>
    </source>
</evidence>
<protein>
    <recommendedName>
        <fullName evidence="5">N-alpha-acetyltransferase 40</fullName>
        <ecNumber evidence="4">2.3.1.257</ecNumber>
    </recommendedName>
</protein>
<evidence type="ECO:0000313" key="13">
    <source>
        <dbReference type="EMBL" id="SBT41888.1"/>
    </source>
</evidence>
<dbReference type="PROSITE" id="PS51186">
    <property type="entry name" value="GNAT"/>
    <property type="match status" value="1"/>
</dbReference>
<dbReference type="EMBL" id="FLRE01000162">
    <property type="protein sequence ID" value="SBT41888.1"/>
    <property type="molecule type" value="Genomic_DNA"/>
</dbReference>
<evidence type="ECO:0000313" key="14">
    <source>
        <dbReference type="Proteomes" id="UP000078550"/>
    </source>
</evidence>
<dbReference type="EC" id="2.3.1.257" evidence="4"/>
<dbReference type="AlphaFoldDB" id="A0A1A8ZDI7"/>
<evidence type="ECO:0000256" key="2">
    <source>
        <dbReference type="ARBA" id="ARBA00004496"/>
    </source>
</evidence>